<evidence type="ECO:0000256" key="1">
    <source>
        <dbReference type="SAM" id="Phobius"/>
    </source>
</evidence>
<accession>A0A2K3N6U4</accession>
<protein>
    <submittedName>
        <fullName evidence="2">Uncharacterized protein</fullName>
    </submittedName>
</protein>
<reference evidence="2 3" key="1">
    <citation type="journal article" date="2014" name="Am. J. Bot.">
        <title>Genome assembly and annotation for red clover (Trifolium pratense; Fabaceae).</title>
        <authorList>
            <person name="Istvanek J."/>
            <person name="Jaros M."/>
            <person name="Krenek A."/>
            <person name="Repkova J."/>
        </authorList>
    </citation>
    <scope>NUCLEOTIDE SEQUENCE [LARGE SCALE GENOMIC DNA]</scope>
    <source>
        <strain evidence="3">cv. Tatra</strain>
        <tissue evidence="2">Young leaves</tissue>
    </source>
</reference>
<name>A0A2K3N6U4_TRIPR</name>
<keyword evidence="1" id="KW-1133">Transmembrane helix</keyword>
<keyword evidence="1" id="KW-0812">Transmembrane</keyword>
<evidence type="ECO:0000313" key="3">
    <source>
        <dbReference type="Proteomes" id="UP000236291"/>
    </source>
</evidence>
<feature type="non-terminal residue" evidence="2">
    <location>
        <position position="1"/>
    </location>
</feature>
<reference evidence="2 3" key="2">
    <citation type="journal article" date="2017" name="Front. Plant Sci.">
        <title>Gene Classification and Mining of Molecular Markers Useful in Red Clover (Trifolium pratense) Breeding.</title>
        <authorList>
            <person name="Istvanek J."/>
            <person name="Dluhosova J."/>
            <person name="Dluhos P."/>
            <person name="Patkova L."/>
            <person name="Nedelnik J."/>
            <person name="Repkova J."/>
        </authorList>
    </citation>
    <scope>NUCLEOTIDE SEQUENCE [LARGE SCALE GENOMIC DNA]</scope>
    <source>
        <strain evidence="3">cv. Tatra</strain>
        <tissue evidence="2">Young leaves</tissue>
    </source>
</reference>
<evidence type="ECO:0000313" key="2">
    <source>
        <dbReference type="EMBL" id="PNX98775.1"/>
    </source>
</evidence>
<gene>
    <name evidence="2" type="ORF">L195_g022032</name>
</gene>
<dbReference type="Proteomes" id="UP000236291">
    <property type="component" value="Unassembled WGS sequence"/>
</dbReference>
<dbReference type="AlphaFoldDB" id="A0A2K3N6U4"/>
<sequence>SVTHSLTSSIRFAFSMVCLTVLSAKGFSLGFSLLCILYLAAQAEEDEWRVIFSCQSSRTCWNVAGLSDIVQGGTEVGKEEQYKEERNWQVGTEVGSSGCCTGVGVMAEPLQLCSVEDEDEDEWHILFAREASQGYWERADLTRVPQQCLQNFASVPPLAGKPAEYQLSKGRPVGFLKTMQFARVTEALTM</sequence>
<comment type="caution">
    <text evidence="2">The sequence shown here is derived from an EMBL/GenBank/DDBJ whole genome shotgun (WGS) entry which is preliminary data.</text>
</comment>
<dbReference type="EMBL" id="ASHM01017024">
    <property type="protein sequence ID" value="PNX98775.1"/>
    <property type="molecule type" value="Genomic_DNA"/>
</dbReference>
<feature type="transmembrane region" description="Helical" evidence="1">
    <location>
        <begin position="12"/>
        <end position="39"/>
    </location>
</feature>
<proteinExistence type="predicted"/>
<organism evidence="2 3">
    <name type="scientific">Trifolium pratense</name>
    <name type="common">Red clover</name>
    <dbReference type="NCBI Taxonomy" id="57577"/>
    <lineage>
        <taxon>Eukaryota</taxon>
        <taxon>Viridiplantae</taxon>
        <taxon>Streptophyta</taxon>
        <taxon>Embryophyta</taxon>
        <taxon>Tracheophyta</taxon>
        <taxon>Spermatophyta</taxon>
        <taxon>Magnoliopsida</taxon>
        <taxon>eudicotyledons</taxon>
        <taxon>Gunneridae</taxon>
        <taxon>Pentapetalae</taxon>
        <taxon>rosids</taxon>
        <taxon>fabids</taxon>
        <taxon>Fabales</taxon>
        <taxon>Fabaceae</taxon>
        <taxon>Papilionoideae</taxon>
        <taxon>50 kb inversion clade</taxon>
        <taxon>NPAAA clade</taxon>
        <taxon>Hologalegina</taxon>
        <taxon>IRL clade</taxon>
        <taxon>Trifolieae</taxon>
        <taxon>Trifolium</taxon>
    </lineage>
</organism>
<keyword evidence="1" id="KW-0472">Membrane</keyword>